<dbReference type="InterPro" id="IPR017946">
    <property type="entry name" value="PLC-like_Pdiesterase_TIM-brl"/>
</dbReference>
<evidence type="ECO:0000313" key="3">
    <source>
        <dbReference type="Proteomes" id="UP001597365"/>
    </source>
</evidence>
<sequence>MERRRSGMAAVACGLGLALTTVAAAPGAGAADPGSLPYSGATSVGVHNAYEKSRYTYFADALDSGASLLELDVWTNFSGRGWRVAHDNPLGNDNNCENASSAAELRSKPRNQSLAGCLADLRAWHDAHPGHRPILLKIEMKDGFAANLGRGPAQFDALVSAGLGDALYRPGELAAGYATLDEAVRQRGWPSRDALAGKFLIHLIPGTVEESNPFDPLWTDREYAAHLRDLAAAGNLARAAAFPAVHRAGAGDPRTSRYSDPSLRPWFVVFDGDASAYVSGGIDTSWYAARNYLLVMTDAHAVAPAISATRPTEREALDRVALLAAERASFVTSDWSALPSVLATVVPRG</sequence>
<accession>A0ABW4PE64</accession>
<evidence type="ECO:0000313" key="2">
    <source>
        <dbReference type="EMBL" id="MFD1828427.1"/>
    </source>
</evidence>
<dbReference type="EC" id="3.1.4.-" evidence="2"/>
<gene>
    <name evidence="2" type="ORF">ACFSJS_01955</name>
</gene>
<dbReference type="Proteomes" id="UP001597365">
    <property type="component" value="Unassembled WGS sequence"/>
</dbReference>
<dbReference type="SUPFAM" id="SSF51695">
    <property type="entry name" value="PLC-like phosphodiesterases"/>
    <property type="match status" value="1"/>
</dbReference>
<organism evidence="2 3">
    <name type="scientific">Streptomyces desertarenae</name>
    <dbReference type="NCBI Taxonomy" id="2666184"/>
    <lineage>
        <taxon>Bacteria</taxon>
        <taxon>Bacillati</taxon>
        <taxon>Actinomycetota</taxon>
        <taxon>Actinomycetes</taxon>
        <taxon>Kitasatosporales</taxon>
        <taxon>Streptomycetaceae</taxon>
        <taxon>Streptomyces</taxon>
    </lineage>
</organism>
<dbReference type="InterPro" id="IPR032075">
    <property type="entry name" value="PI-PLC-C1"/>
</dbReference>
<comment type="caution">
    <text evidence="2">The sequence shown here is derived from an EMBL/GenBank/DDBJ whole genome shotgun (WGS) entry which is preliminary data.</text>
</comment>
<name>A0ABW4PE64_9ACTN</name>
<feature type="chain" id="PRO_5045419092" evidence="1">
    <location>
        <begin position="25"/>
        <end position="349"/>
    </location>
</feature>
<proteinExistence type="predicted"/>
<dbReference type="EMBL" id="JBHUFU010000001">
    <property type="protein sequence ID" value="MFD1828427.1"/>
    <property type="molecule type" value="Genomic_DNA"/>
</dbReference>
<evidence type="ECO:0000256" key="1">
    <source>
        <dbReference type="SAM" id="SignalP"/>
    </source>
</evidence>
<reference evidence="3" key="1">
    <citation type="journal article" date="2019" name="Int. J. Syst. Evol. Microbiol.">
        <title>The Global Catalogue of Microorganisms (GCM) 10K type strain sequencing project: providing services to taxonomists for standard genome sequencing and annotation.</title>
        <authorList>
            <consortium name="The Broad Institute Genomics Platform"/>
            <consortium name="The Broad Institute Genome Sequencing Center for Infectious Disease"/>
            <person name="Wu L."/>
            <person name="Ma J."/>
        </authorList>
    </citation>
    <scope>NUCLEOTIDE SEQUENCE [LARGE SCALE GENOMIC DNA]</scope>
    <source>
        <strain evidence="3">CGMCC 4.7455</strain>
    </source>
</reference>
<dbReference type="CDD" id="cd08589">
    <property type="entry name" value="PI-PLCc_SaPLC1_like"/>
    <property type="match status" value="1"/>
</dbReference>
<keyword evidence="3" id="KW-1185">Reference proteome</keyword>
<keyword evidence="2" id="KW-0378">Hydrolase</keyword>
<keyword evidence="1" id="KW-0732">Signal</keyword>
<protein>
    <submittedName>
        <fullName evidence="2">Phosphatidylinositol-specific phospholipase C domain-containing protein</fullName>
        <ecNumber evidence="2">3.1.4.-</ecNumber>
    </submittedName>
</protein>
<dbReference type="Pfam" id="PF16670">
    <property type="entry name" value="PI-PLC-C1"/>
    <property type="match status" value="1"/>
</dbReference>
<dbReference type="Gene3D" id="3.20.20.190">
    <property type="entry name" value="Phosphatidylinositol (PI) phosphodiesterase"/>
    <property type="match status" value="1"/>
</dbReference>
<feature type="signal peptide" evidence="1">
    <location>
        <begin position="1"/>
        <end position="24"/>
    </location>
</feature>
<dbReference type="GO" id="GO:0016787">
    <property type="term" value="F:hydrolase activity"/>
    <property type="evidence" value="ECO:0007669"/>
    <property type="project" value="UniProtKB-KW"/>
</dbReference>
<dbReference type="RefSeq" id="WP_380895958.1">
    <property type="nucleotide sequence ID" value="NZ_JBHUFU010000001.1"/>
</dbReference>